<evidence type="ECO:0000313" key="2">
    <source>
        <dbReference type="Proteomes" id="UP001281761"/>
    </source>
</evidence>
<comment type="caution">
    <text evidence="1">The sequence shown here is derived from an EMBL/GenBank/DDBJ whole genome shotgun (WGS) entry which is preliminary data.</text>
</comment>
<keyword evidence="2" id="KW-1185">Reference proteome</keyword>
<sequence>MFTNQQPISDDEILPTSSVCFRDVRVRERPIPSFPRILVESKEHPTIDTETDPPKSGNAGVSTMPCNSPTSFLIKLFFITTDDSFPDFSLVDGEITIGLVSGDSSILLSDIVSMLFDTIASLGDLTPFVFVLPSADLSMSEKSIHFNDTVEFVNENTQLPKSWILLSSLFALSSTLYEVISSVFKSSFLFDGSPVSSINLCAISTLSPMYVPSGNDIDTFPHGSGLEKSEFVFKTEERRFGEMGEFKQVNTQV</sequence>
<accession>A0ABQ9Y521</accession>
<reference evidence="1 2" key="1">
    <citation type="journal article" date="2022" name="bioRxiv">
        <title>Genomics of Preaxostyla Flagellates Illuminates Evolutionary Transitions and the Path Towards Mitochondrial Loss.</title>
        <authorList>
            <person name="Novak L.V.F."/>
            <person name="Treitli S.C."/>
            <person name="Pyrih J."/>
            <person name="Halakuc P."/>
            <person name="Pipaliya S.V."/>
            <person name="Vacek V."/>
            <person name="Brzon O."/>
            <person name="Soukal P."/>
            <person name="Eme L."/>
            <person name="Dacks J.B."/>
            <person name="Karnkowska A."/>
            <person name="Elias M."/>
            <person name="Hampl V."/>
        </authorList>
    </citation>
    <scope>NUCLEOTIDE SEQUENCE [LARGE SCALE GENOMIC DNA]</scope>
    <source>
        <strain evidence="1">NAU3</strain>
        <tissue evidence="1">Gut</tissue>
    </source>
</reference>
<protein>
    <submittedName>
        <fullName evidence="1">Uncharacterized protein</fullName>
    </submittedName>
</protein>
<proteinExistence type="predicted"/>
<organism evidence="1 2">
    <name type="scientific">Blattamonas nauphoetae</name>
    <dbReference type="NCBI Taxonomy" id="2049346"/>
    <lineage>
        <taxon>Eukaryota</taxon>
        <taxon>Metamonada</taxon>
        <taxon>Preaxostyla</taxon>
        <taxon>Oxymonadida</taxon>
        <taxon>Blattamonas</taxon>
    </lineage>
</organism>
<dbReference type="Proteomes" id="UP001281761">
    <property type="component" value="Unassembled WGS sequence"/>
</dbReference>
<name>A0ABQ9Y521_9EUKA</name>
<dbReference type="EMBL" id="JARBJD010000034">
    <property type="protein sequence ID" value="KAK2958843.1"/>
    <property type="molecule type" value="Genomic_DNA"/>
</dbReference>
<evidence type="ECO:0000313" key="1">
    <source>
        <dbReference type="EMBL" id="KAK2958843.1"/>
    </source>
</evidence>
<gene>
    <name evidence="1" type="ORF">BLNAU_6092</name>
</gene>